<evidence type="ECO:0000256" key="5">
    <source>
        <dbReference type="ARBA" id="ARBA00022833"/>
    </source>
</evidence>
<accession>A0A8H7LJH4</accession>
<feature type="compositionally biased region" description="Polar residues" evidence="9">
    <location>
        <begin position="133"/>
        <end position="146"/>
    </location>
</feature>
<feature type="compositionally biased region" description="Gly residues" evidence="9">
    <location>
        <begin position="74"/>
        <end position="85"/>
    </location>
</feature>
<sequence length="492" mass="52846">MVSFQCDGCQDVVKKPKLDSHGARCYASFTCIDCSKTFAGPAQWKGHTSCISEEQKYHKSVYQEPRGRGRGRGQRGGWGGRGGGRPSYAGSGENAIPLGPQVNAWTAPPPDPVNNEPFNSNNWTASPDEVATAKQTPAATTSSINGNPEPEKKPKKSKKRKAEDGEAAEPVNTEPTPEEPAKKKKKKHTDEPVVEPTAEDLAQPETKDKKKKKSRKSEGGSNDTPAAPNGGVDPDATMADAVVEPATKKEKKKSKKSHKSKPADTDADTAQEIELSGIINGETPATVPLATFVNDNAPPPIKVTEESSKKKSKSTEVVAEPEPTSNGVELANGHGEQGKKEKGSKGDKKNKKNKKDKKNNQPDEIHQASLVEQPSTSEPIVPKEQALGGKDLIPVSTIEATAEKEKKDKKVKKDKKSKSNTDMLPAVETAPALAEMPTVESKKSKKHKSKKKDVDEDLVPATESVSNGAADSKEKHKKKSKRRDKEAEATAA</sequence>
<evidence type="ECO:0000256" key="7">
    <source>
        <dbReference type="ARBA" id="ARBA00061084"/>
    </source>
</evidence>
<keyword evidence="5" id="KW-0862">Zinc</keyword>
<feature type="region of interest" description="Disordered" evidence="9">
    <location>
        <begin position="60"/>
        <end position="492"/>
    </location>
</feature>
<dbReference type="GO" id="GO:0005730">
    <property type="term" value="C:nucleolus"/>
    <property type="evidence" value="ECO:0007669"/>
    <property type="project" value="TreeGrafter"/>
</dbReference>
<feature type="compositionally biased region" description="Basic residues" evidence="9">
    <location>
        <begin position="249"/>
        <end position="260"/>
    </location>
</feature>
<dbReference type="PROSITE" id="PS51804">
    <property type="entry name" value="ZF_C2HC_LYAR"/>
    <property type="match status" value="1"/>
</dbReference>
<feature type="compositionally biased region" description="Polar residues" evidence="9">
    <location>
        <begin position="116"/>
        <end position="125"/>
    </location>
</feature>
<feature type="compositionally biased region" description="Basic residues" evidence="9">
    <location>
        <begin position="409"/>
        <end position="418"/>
    </location>
</feature>
<dbReference type="InterPro" id="IPR036236">
    <property type="entry name" value="Znf_C2H2_sf"/>
</dbReference>
<comment type="caution">
    <text evidence="11">The sequence shown here is derived from an EMBL/GenBank/DDBJ whole genome shotgun (WGS) entry which is preliminary data.</text>
</comment>
<dbReference type="FunFam" id="3.30.1490.490:FF:000001">
    <property type="entry name" value="cell growth-regulating nucleolar protein-like"/>
    <property type="match status" value="1"/>
</dbReference>
<dbReference type="GO" id="GO:0008270">
    <property type="term" value="F:zinc ion binding"/>
    <property type="evidence" value="ECO:0007669"/>
    <property type="project" value="UniProtKB-KW"/>
</dbReference>
<dbReference type="AlphaFoldDB" id="A0A8H7LJH4"/>
<dbReference type="Proteomes" id="UP000650582">
    <property type="component" value="Unassembled WGS sequence"/>
</dbReference>
<feature type="compositionally biased region" description="Basic and acidic residues" evidence="9">
    <location>
        <begin position="483"/>
        <end position="492"/>
    </location>
</feature>
<protein>
    <recommendedName>
        <fullName evidence="10">Zinc finger C2H2 LYAR-type domain-containing protein</fullName>
    </recommendedName>
</protein>
<evidence type="ECO:0000256" key="6">
    <source>
        <dbReference type="ARBA" id="ARBA00023242"/>
    </source>
</evidence>
<dbReference type="GO" id="GO:0000122">
    <property type="term" value="P:negative regulation of transcription by RNA polymerase II"/>
    <property type="evidence" value="ECO:0007669"/>
    <property type="project" value="TreeGrafter"/>
</dbReference>
<dbReference type="GO" id="GO:0003677">
    <property type="term" value="F:DNA binding"/>
    <property type="evidence" value="ECO:0007669"/>
    <property type="project" value="InterPro"/>
</dbReference>
<dbReference type="Pfam" id="PF08790">
    <property type="entry name" value="zf-LYAR"/>
    <property type="match status" value="1"/>
</dbReference>
<comment type="similarity">
    <text evidence="7">Belongs to the UPF0743 family.</text>
</comment>
<keyword evidence="6" id="KW-0539">Nucleus</keyword>
<proteinExistence type="inferred from homology"/>
<dbReference type="PANTHER" id="PTHR13100:SF10">
    <property type="entry name" value="CELL GROWTH-REGULATING NUCLEOLAR PROTEIN"/>
    <property type="match status" value="1"/>
</dbReference>
<dbReference type="InterPro" id="IPR014898">
    <property type="entry name" value="Znf_C2H2_LYAR"/>
</dbReference>
<evidence type="ECO:0000313" key="11">
    <source>
        <dbReference type="EMBL" id="KAF8678421.1"/>
    </source>
</evidence>
<feature type="compositionally biased region" description="Basic residues" evidence="9">
    <location>
        <begin position="348"/>
        <end position="357"/>
    </location>
</feature>
<keyword evidence="2" id="KW-0479">Metal-binding</keyword>
<organism evidence="11 12">
    <name type="scientific">Rhizoctonia solani</name>
    <dbReference type="NCBI Taxonomy" id="456999"/>
    <lineage>
        <taxon>Eukaryota</taxon>
        <taxon>Fungi</taxon>
        <taxon>Dikarya</taxon>
        <taxon>Basidiomycota</taxon>
        <taxon>Agaricomycotina</taxon>
        <taxon>Agaricomycetes</taxon>
        <taxon>Cantharellales</taxon>
        <taxon>Ceratobasidiaceae</taxon>
        <taxon>Rhizoctonia</taxon>
    </lineage>
</organism>
<feature type="compositionally biased region" description="Basic and acidic residues" evidence="9">
    <location>
        <begin position="336"/>
        <end position="347"/>
    </location>
</feature>
<evidence type="ECO:0000313" key="12">
    <source>
        <dbReference type="Proteomes" id="UP000650582"/>
    </source>
</evidence>
<evidence type="ECO:0000259" key="10">
    <source>
        <dbReference type="Pfam" id="PF08790"/>
    </source>
</evidence>
<dbReference type="EMBL" id="JACYCC010000039">
    <property type="protein sequence ID" value="KAF8678421.1"/>
    <property type="molecule type" value="Genomic_DNA"/>
</dbReference>
<keyword evidence="4 8" id="KW-0863">Zinc-finger</keyword>
<dbReference type="PANTHER" id="PTHR13100">
    <property type="entry name" value="CELL GROWTH-REGULATING NUCLEOLAR PROTEIN LYAR"/>
    <property type="match status" value="1"/>
</dbReference>
<evidence type="ECO:0000256" key="9">
    <source>
        <dbReference type="SAM" id="MobiDB-lite"/>
    </source>
</evidence>
<comment type="subcellular location">
    <subcellularLocation>
        <location evidence="1">Nucleus</location>
    </subcellularLocation>
</comment>
<keyword evidence="3" id="KW-0677">Repeat</keyword>
<feature type="domain" description="Zinc finger C2H2 LYAR-type" evidence="10">
    <location>
        <begin position="29"/>
        <end position="57"/>
    </location>
</feature>
<evidence type="ECO:0000256" key="8">
    <source>
        <dbReference type="PROSITE-ProRule" id="PRU01145"/>
    </source>
</evidence>
<reference evidence="11" key="1">
    <citation type="submission" date="2020-09" db="EMBL/GenBank/DDBJ databases">
        <title>Comparative genome analyses of four rice-infecting Rhizoctonia solani isolates reveal extensive enrichment of homogalacturonan modification genes.</title>
        <authorList>
            <person name="Lee D.-Y."/>
            <person name="Jeon J."/>
            <person name="Kim K.-T."/>
            <person name="Cheong K."/>
            <person name="Song H."/>
            <person name="Choi G."/>
            <person name="Ko J."/>
            <person name="Opiyo S.O."/>
            <person name="Zuo S."/>
            <person name="Madhav S."/>
            <person name="Lee Y.-H."/>
            <person name="Wang G.-L."/>
        </authorList>
    </citation>
    <scope>NUCLEOTIDE SEQUENCE</scope>
    <source>
        <strain evidence="11">AG1-IA YN-7</strain>
    </source>
</reference>
<evidence type="ECO:0000256" key="3">
    <source>
        <dbReference type="ARBA" id="ARBA00022737"/>
    </source>
</evidence>
<evidence type="ECO:0000256" key="1">
    <source>
        <dbReference type="ARBA" id="ARBA00004123"/>
    </source>
</evidence>
<dbReference type="SUPFAM" id="SSF57667">
    <property type="entry name" value="beta-beta-alpha zinc fingers"/>
    <property type="match status" value="2"/>
</dbReference>
<evidence type="ECO:0000256" key="2">
    <source>
        <dbReference type="ARBA" id="ARBA00022723"/>
    </source>
</evidence>
<gene>
    <name evidence="11" type="ORF">RHS04_05374</name>
</gene>
<evidence type="ECO:0000256" key="4">
    <source>
        <dbReference type="ARBA" id="ARBA00022771"/>
    </source>
</evidence>
<dbReference type="GO" id="GO:0006364">
    <property type="term" value="P:rRNA processing"/>
    <property type="evidence" value="ECO:0007669"/>
    <property type="project" value="TreeGrafter"/>
</dbReference>
<dbReference type="Gene3D" id="3.30.1490.490">
    <property type="match status" value="1"/>
</dbReference>
<dbReference type="InterPro" id="IPR039999">
    <property type="entry name" value="LYAR"/>
</dbReference>
<name>A0A8H7LJH4_9AGAM</name>